<dbReference type="FunFam" id="3.40.50.1820:FF:000207">
    <property type="entry name" value="Alpha/beta-Hydrolases superfamily protein"/>
    <property type="match status" value="1"/>
</dbReference>
<dbReference type="Gene3D" id="3.40.50.1820">
    <property type="entry name" value="alpha/beta hydrolase"/>
    <property type="match status" value="1"/>
</dbReference>
<dbReference type="EMBL" id="KX034558">
    <property type="protein sequence ID" value="AMY26643.1"/>
    <property type="molecule type" value="Genomic_DNA"/>
</dbReference>
<keyword evidence="2" id="KW-1133">Transmembrane helix</keyword>
<dbReference type="InterPro" id="IPR029058">
    <property type="entry name" value="AB_hydrolase_fold"/>
</dbReference>
<dbReference type="PANTHER" id="PTHR13136">
    <property type="entry name" value="TESTIS DEVELOPMENT PROTEIN PRTD"/>
    <property type="match status" value="1"/>
</dbReference>
<organism evidence="4">
    <name type="scientific">Linum usitatissimum</name>
    <name type="common">Flax</name>
    <name type="synonym">Linum humile</name>
    <dbReference type="NCBI Taxonomy" id="4006"/>
    <lineage>
        <taxon>Eukaryota</taxon>
        <taxon>Viridiplantae</taxon>
        <taxon>Streptophyta</taxon>
        <taxon>Embryophyta</taxon>
        <taxon>Tracheophyta</taxon>
        <taxon>Spermatophyta</taxon>
        <taxon>Magnoliopsida</taxon>
        <taxon>eudicotyledons</taxon>
        <taxon>Gunneridae</taxon>
        <taxon>Pentapetalae</taxon>
        <taxon>rosids</taxon>
        <taxon>fabids</taxon>
        <taxon>Malpighiales</taxon>
        <taxon>Linaceae</taxon>
        <taxon>Linum</taxon>
    </lineage>
</organism>
<dbReference type="Pfam" id="PF20408">
    <property type="entry name" value="Abhydrolase_11"/>
    <property type="match status" value="1"/>
</dbReference>
<keyword evidence="4" id="KW-0315">Glutamine amidotransferase</keyword>
<sequence length="308" mass="33574">MADSTRAKRRRQNEDSKNTSPSTSPVVVFAHGAGAPSSSEWMIRWKELLKNSIDAVEVVTFDYPYCSGGKKRAPPKAEKLVEFHKGIVKETTDKYHGHPLILAGKSMGSRVSCMIAADVEIAASAIICLGYPLKGTNGKIRDETLLQLDIPVMFVQGNKDALCPLEKLETVRKKMKCESELYVIDGGDHSFKIGKKHLQENGLTQDEAEMSAVQALGLFISSRLRESNRLTWACILSLSVDLITVAAAAAVAATATVISALVLVLLRLEGPDCRRHCLRSMVCGVVFTGEESGDERVSSDGVYCVSKW</sequence>
<dbReference type="SUPFAM" id="SSF53474">
    <property type="entry name" value="alpha/beta-Hydrolases"/>
    <property type="match status" value="1"/>
</dbReference>
<proteinExistence type="predicted"/>
<dbReference type="PANTHER" id="PTHR13136:SF11">
    <property type="entry name" value="TESTIS-EXPRESSED PROTEIN 30"/>
    <property type="match status" value="1"/>
</dbReference>
<dbReference type="InterPro" id="IPR046879">
    <property type="entry name" value="KANL3/Tex30_Abhydrolase"/>
</dbReference>
<keyword evidence="4" id="KW-0808">Transferase</keyword>
<feature type="region of interest" description="Disordered" evidence="1">
    <location>
        <begin position="1"/>
        <end position="27"/>
    </location>
</feature>
<evidence type="ECO:0000256" key="1">
    <source>
        <dbReference type="SAM" id="MobiDB-lite"/>
    </source>
</evidence>
<keyword evidence="2" id="KW-0812">Transmembrane</keyword>
<protein>
    <submittedName>
        <fullName evidence="4">Testis development protein prtd-putative glutamine amidotransferase</fullName>
    </submittedName>
</protein>
<evidence type="ECO:0000259" key="3">
    <source>
        <dbReference type="Pfam" id="PF20408"/>
    </source>
</evidence>
<keyword evidence="2" id="KW-0472">Membrane</keyword>
<feature type="transmembrane region" description="Helical" evidence="2">
    <location>
        <begin position="242"/>
        <end position="266"/>
    </location>
</feature>
<dbReference type="InterPro" id="IPR026555">
    <property type="entry name" value="NSL3/Tex30"/>
</dbReference>
<name>A0A165G164_LINUS</name>
<dbReference type="GO" id="GO:0016740">
    <property type="term" value="F:transferase activity"/>
    <property type="evidence" value="ECO:0007669"/>
    <property type="project" value="UniProtKB-KW"/>
</dbReference>
<accession>A0A165G164</accession>
<reference evidence="4" key="1">
    <citation type="submission" date="2016-04" db="EMBL/GenBank/DDBJ databases">
        <title>Structural Organization of Fatty Acid Desaturase Loci in Linseed Lines with Contrasting Linolenic Acid Contents.</title>
        <authorList>
            <person name="Thambugala D."/>
            <person name="Ragupathy R."/>
            <person name="Cloutier S."/>
        </authorList>
    </citation>
    <scope>NUCLEOTIDE SEQUENCE</scope>
</reference>
<dbReference type="AlphaFoldDB" id="A0A165G164"/>
<evidence type="ECO:0000313" key="4">
    <source>
        <dbReference type="EMBL" id="AMY26643.1"/>
    </source>
</evidence>
<feature type="domain" description="KANL3/Tex30 alpha/beta hydrolase-like" evidence="3">
    <location>
        <begin position="25"/>
        <end position="219"/>
    </location>
</feature>
<evidence type="ECO:0000256" key="2">
    <source>
        <dbReference type="SAM" id="Phobius"/>
    </source>
</evidence>